<accession>A0A2P6MHE4</accession>
<evidence type="ECO:0000313" key="2">
    <source>
        <dbReference type="EMBL" id="PRO65670.1"/>
    </source>
</evidence>
<evidence type="ECO:0000256" key="1">
    <source>
        <dbReference type="SAM" id="MobiDB-lite"/>
    </source>
</evidence>
<feature type="compositionally biased region" description="Basic and acidic residues" evidence="1">
    <location>
        <begin position="112"/>
        <end position="129"/>
    </location>
</feature>
<dbReference type="RefSeq" id="WP_105959139.1">
    <property type="nucleotide sequence ID" value="NZ_PVNS01000007.1"/>
</dbReference>
<gene>
    <name evidence="2" type="ORF">C6I21_09105</name>
</gene>
<evidence type="ECO:0008006" key="4">
    <source>
        <dbReference type="Google" id="ProtNLM"/>
    </source>
</evidence>
<sequence length="144" mass="16726">MPELSNCPKCGGVFVKALRSVCEKCHREVEEDFEKVYSFIRRRENRRATMEEVNEATGVSKEQIATFVREGRILASQFPGLSYPCESCETPIREGRLCDDCRKGITDGLKTQERERSFQNRKDETEKKKNVTYHSLGDRVNRDR</sequence>
<dbReference type="EMBL" id="PVNS01000007">
    <property type="protein sequence ID" value="PRO65670.1"/>
    <property type="molecule type" value="Genomic_DNA"/>
</dbReference>
<name>A0A2P6MHE4_ALKUR</name>
<proteinExistence type="predicted"/>
<reference evidence="2 3" key="1">
    <citation type="submission" date="2018-03" db="EMBL/GenBank/DDBJ databases">
        <title>Bacillus urumqiensis sp. nov., a moderately haloalkaliphilic bacterium isolated from a salt lake.</title>
        <authorList>
            <person name="Zhao B."/>
            <person name="Liao Z."/>
        </authorList>
    </citation>
    <scope>NUCLEOTIDE SEQUENCE [LARGE SCALE GENOMIC DNA]</scope>
    <source>
        <strain evidence="2 3">BZ-SZ-XJ18</strain>
    </source>
</reference>
<keyword evidence="3" id="KW-1185">Reference proteome</keyword>
<protein>
    <recommendedName>
        <fullName evidence="4">Flagellar protein</fullName>
    </recommendedName>
</protein>
<evidence type="ECO:0000313" key="3">
    <source>
        <dbReference type="Proteomes" id="UP000243650"/>
    </source>
</evidence>
<dbReference type="AlphaFoldDB" id="A0A2P6MHE4"/>
<organism evidence="2 3">
    <name type="scientific">Alkalicoccus urumqiensis</name>
    <name type="common">Bacillus urumqiensis</name>
    <dbReference type="NCBI Taxonomy" id="1548213"/>
    <lineage>
        <taxon>Bacteria</taxon>
        <taxon>Bacillati</taxon>
        <taxon>Bacillota</taxon>
        <taxon>Bacilli</taxon>
        <taxon>Bacillales</taxon>
        <taxon>Bacillaceae</taxon>
        <taxon>Alkalicoccus</taxon>
    </lineage>
</organism>
<dbReference type="OrthoDB" id="1739831at2"/>
<dbReference type="InterPro" id="IPR022258">
    <property type="entry name" value="Flagellar_operon_YvyF"/>
</dbReference>
<feature type="region of interest" description="Disordered" evidence="1">
    <location>
        <begin position="112"/>
        <end position="144"/>
    </location>
</feature>
<dbReference type="Proteomes" id="UP000243650">
    <property type="component" value="Unassembled WGS sequence"/>
</dbReference>
<comment type="caution">
    <text evidence="2">The sequence shown here is derived from an EMBL/GenBank/DDBJ whole genome shotgun (WGS) entry which is preliminary data.</text>
</comment>
<dbReference type="NCBIfam" id="TIGR03826">
    <property type="entry name" value="YvyF"/>
    <property type="match status" value="1"/>
</dbReference>